<dbReference type="GO" id="GO:0005525">
    <property type="term" value="F:GTP binding"/>
    <property type="evidence" value="ECO:0007669"/>
    <property type="project" value="UniProtKB-KW"/>
</dbReference>
<evidence type="ECO:0000256" key="5">
    <source>
        <dbReference type="SAM" id="Coils"/>
    </source>
</evidence>
<evidence type="ECO:0000313" key="8">
    <source>
        <dbReference type="EMBL" id="QID85127.1"/>
    </source>
</evidence>
<dbReference type="CDD" id="cd01850">
    <property type="entry name" value="CDC_Septin"/>
    <property type="match status" value="1"/>
</dbReference>
<dbReference type="PANTHER" id="PTHR18884">
    <property type="entry name" value="SEPTIN"/>
    <property type="match status" value="1"/>
</dbReference>
<evidence type="ECO:0000256" key="4">
    <source>
        <dbReference type="RuleBase" id="RU004560"/>
    </source>
</evidence>
<dbReference type="InterPro" id="IPR016491">
    <property type="entry name" value="Septin"/>
</dbReference>
<comment type="similarity">
    <text evidence="4">Belongs to the TRAFAC class TrmE-Era-EngA-EngB-Septin-like GTPase superfamily. Septin GTPase family.</text>
</comment>
<sequence>MKSKEGRLPTDCPVEFSQIITGFSEEAKVHKQSSQGKHVDQYQTKSPKSRSIRQRSSSFVNGKCKSKETPLSENYGVDEMNSKLDGRNIGIRNLPHQRELLNAKNGIHFTVMVAGQSGLGKTTFINSLFATSLINDNIKENRPIVRYKNIIEGDGTHLRFGVIDTPGFGNDMDNAFTWRTMVNYIDEEIRSYIFQEEQPDRTKMIDDRVHCCLYFLKPSNKGIDALDVLTMKELARRVNLIPIIAKADLLTKHELSIFKMEIREIIRVQNISVCCFFDNNILDATKDIFQKFPFSIIASKEYVLNKKGEKVKGREYKWGTVEIENEKHCDFKILQKILLDWHLIDFVESTEDYYEKCRSEMLRTRLLKARDCLTTNTVEITDEQRKFLQEEMNFEDIEENKLKNYKCYEIINKVIMDKVATEWDPEFITRQLEAKKRFNDISNQEILKIKEWKKSLFMKQENFNQEIEELNHNLENLQLECQDLEYRLLMDKSSNHHSTDSATLVNVHIKR</sequence>
<accession>A0A6C1E8V2</accession>
<dbReference type="Pfam" id="PF00735">
    <property type="entry name" value="Septin"/>
    <property type="match status" value="1"/>
</dbReference>
<keyword evidence="2 4" id="KW-0547">Nucleotide-binding</keyword>
<protein>
    <submittedName>
        <fullName evidence="8">Septin</fullName>
    </submittedName>
</protein>
<proteinExistence type="inferred from homology"/>
<evidence type="ECO:0000256" key="3">
    <source>
        <dbReference type="ARBA" id="ARBA00023134"/>
    </source>
</evidence>
<evidence type="ECO:0000256" key="6">
    <source>
        <dbReference type="SAM" id="MobiDB-lite"/>
    </source>
</evidence>
<feature type="compositionally biased region" description="Polar residues" evidence="6">
    <location>
        <begin position="32"/>
        <end position="46"/>
    </location>
</feature>
<dbReference type="PIRSF" id="PIRSF006698">
    <property type="entry name" value="Septin"/>
    <property type="match status" value="1"/>
</dbReference>
<feature type="coiled-coil region" evidence="5">
    <location>
        <begin position="453"/>
        <end position="487"/>
    </location>
</feature>
<dbReference type="InterPro" id="IPR030379">
    <property type="entry name" value="G_SEPTIN_dom"/>
</dbReference>
<dbReference type="PROSITE" id="PS51719">
    <property type="entry name" value="G_SEPTIN"/>
    <property type="match status" value="1"/>
</dbReference>
<dbReference type="FunFam" id="3.40.50.300:FF:002051">
    <property type="entry name" value="Spr3p"/>
    <property type="match status" value="1"/>
</dbReference>
<evidence type="ECO:0000256" key="2">
    <source>
        <dbReference type="ARBA" id="ARBA00022741"/>
    </source>
</evidence>
<organism evidence="8 9">
    <name type="scientific">Saccharomyces pastorianus</name>
    <name type="common">Lager yeast</name>
    <name type="synonym">Saccharomyces cerevisiae x Saccharomyces eubayanus</name>
    <dbReference type="NCBI Taxonomy" id="27292"/>
    <lineage>
        <taxon>Eukaryota</taxon>
        <taxon>Fungi</taxon>
        <taxon>Dikarya</taxon>
        <taxon>Ascomycota</taxon>
        <taxon>Saccharomycotina</taxon>
        <taxon>Saccharomycetes</taxon>
        <taxon>Saccharomycetales</taxon>
        <taxon>Saccharomycetaceae</taxon>
        <taxon>Saccharomyces</taxon>
    </lineage>
</organism>
<dbReference type="SUPFAM" id="SSF52540">
    <property type="entry name" value="P-loop containing nucleoside triphosphate hydrolases"/>
    <property type="match status" value="1"/>
</dbReference>
<dbReference type="InterPro" id="IPR027417">
    <property type="entry name" value="P-loop_NTPase"/>
</dbReference>
<dbReference type="AlphaFoldDB" id="A0A6C1E8V2"/>
<gene>
    <name evidence="8" type="primary">SPR3_2</name>
    <name evidence="8" type="ORF">GRS66_007680</name>
</gene>
<dbReference type="Gene3D" id="3.40.50.300">
    <property type="entry name" value="P-loop containing nucleotide triphosphate hydrolases"/>
    <property type="match status" value="1"/>
</dbReference>
<keyword evidence="3 4" id="KW-0342">GTP-binding</keyword>
<keyword evidence="9" id="KW-1185">Reference proteome</keyword>
<feature type="region of interest" description="Disordered" evidence="6">
    <location>
        <begin position="27"/>
        <end position="72"/>
    </location>
</feature>
<evidence type="ECO:0000313" key="9">
    <source>
        <dbReference type="Proteomes" id="UP000501346"/>
    </source>
</evidence>
<evidence type="ECO:0000259" key="7">
    <source>
        <dbReference type="PROSITE" id="PS51719"/>
    </source>
</evidence>
<dbReference type="Proteomes" id="UP000501346">
    <property type="component" value="Chromosome SeVII-ScVII"/>
</dbReference>
<dbReference type="EMBL" id="CP049004">
    <property type="protein sequence ID" value="QID85127.1"/>
    <property type="molecule type" value="Genomic_DNA"/>
</dbReference>
<reference evidence="8 9" key="1">
    <citation type="journal article" date="2019" name="BMC Genomics">
        <title>Chromosome level assembly and comparative genome analysis confirm lager-brewing yeasts originated from a single hybridization.</title>
        <authorList>
            <person name="Salazar A.N."/>
            <person name="Gorter de Vries A.R."/>
            <person name="van den Broek M."/>
            <person name="Brouwers N."/>
            <person name="de la Torre Cortes P."/>
            <person name="Kuijpers N.G.A."/>
            <person name="Daran J.G."/>
            <person name="Abeel T."/>
        </authorList>
    </citation>
    <scope>NUCLEOTIDE SEQUENCE [LARGE SCALE GENOMIC DNA]</scope>
    <source>
        <strain evidence="8 9">CBS 1483</strain>
    </source>
</reference>
<comment type="subcellular location">
    <subcellularLocation>
        <location evidence="1">Bud neck</location>
    </subcellularLocation>
</comment>
<dbReference type="GO" id="GO:0031105">
    <property type="term" value="C:septin complex"/>
    <property type="evidence" value="ECO:0007669"/>
    <property type="project" value="UniProtKB-ARBA"/>
</dbReference>
<dbReference type="GO" id="GO:0005935">
    <property type="term" value="C:cellular bud neck"/>
    <property type="evidence" value="ECO:0007669"/>
    <property type="project" value="UniProtKB-SubCell"/>
</dbReference>
<dbReference type="OrthoDB" id="416553at2759"/>
<evidence type="ECO:0000256" key="1">
    <source>
        <dbReference type="ARBA" id="ARBA00004266"/>
    </source>
</evidence>
<name>A0A6C1E8V2_SACPS</name>
<keyword evidence="5" id="KW-0175">Coiled coil</keyword>
<feature type="domain" description="Septin-type G" evidence="7">
    <location>
        <begin position="105"/>
        <end position="364"/>
    </location>
</feature>